<evidence type="ECO:0000256" key="6">
    <source>
        <dbReference type="ARBA" id="ARBA00023136"/>
    </source>
</evidence>
<evidence type="ECO:0000256" key="3">
    <source>
        <dbReference type="ARBA" id="ARBA00022475"/>
    </source>
</evidence>
<dbReference type="Pfam" id="PF00528">
    <property type="entry name" value="BPD_transp_1"/>
    <property type="match status" value="1"/>
</dbReference>
<dbReference type="OrthoDB" id="9796361at2"/>
<keyword evidence="4 7" id="KW-0812">Transmembrane</keyword>
<reference evidence="10 11" key="1">
    <citation type="submission" date="2016-06" db="EMBL/GenBank/DDBJ databases">
        <title>Complete genome sequence of a saline-alkali tolerant type strain Dietzia timorensis ID05-A0528T.</title>
        <authorList>
            <person name="Wu X."/>
        </authorList>
    </citation>
    <scope>NUCLEOTIDE SEQUENCE [LARGE SCALE GENOMIC DNA]</scope>
    <source>
        <strain evidence="10 11">ID05-A0528</strain>
    </source>
</reference>
<name>A0A173LPP9_9ACTN</name>
<proteinExistence type="inferred from homology"/>
<dbReference type="KEGG" id="dtm:BJL86_2879"/>
<keyword evidence="5 7" id="KW-1133">Transmembrane helix</keyword>
<comment type="subcellular location">
    <subcellularLocation>
        <location evidence="1 7">Cell membrane</location>
        <topology evidence="1 7">Multi-pass membrane protein</topology>
    </subcellularLocation>
</comment>
<keyword evidence="6 7" id="KW-0472">Membrane</keyword>
<protein>
    <submittedName>
        <fullName evidence="10">Putative aliphatic sulfonates transport permease protein SsuC</fullName>
    </submittedName>
</protein>
<feature type="domain" description="ABC transmembrane type-1" evidence="9">
    <location>
        <begin position="87"/>
        <end position="271"/>
    </location>
</feature>
<keyword evidence="11" id="KW-1185">Reference proteome</keyword>
<feature type="transmembrane region" description="Helical" evidence="7">
    <location>
        <begin position="247"/>
        <end position="271"/>
    </location>
</feature>
<feature type="transmembrane region" description="Helical" evidence="7">
    <location>
        <begin position="133"/>
        <end position="151"/>
    </location>
</feature>
<dbReference type="GO" id="GO:0005886">
    <property type="term" value="C:plasma membrane"/>
    <property type="evidence" value="ECO:0007669"/>
    <property type="project" value="UniProtKB-SubCell"/>
</dbReference>
<dbReference type="STRING" id="499555.BJL86_2879"/>
<dbReference type="Proteomes" id="UP000186104">
    <property type="component" value="Chromosome"/>
</dbReference>
<feature type="compositionally biased region" description="Low complexity" evidence="8">
    <location>
        <begin position="1"/>
        <end position="28"/>
    </location>
</feature>
<evidence type="ECO:0000256" key="2">
    <source>
        <dbReference type="ARBA" id="ARBA00022448"/>
    </source>
</evidence>
<organism evidence="10 11">
    <name type="scientific">Dietzia timorensis</name>
    <dbReference type="NCBI Taxonomy" id="499555"/>
    <lineage>
        <taxon>Bacteria</taxon>
        <taxon>Bacillati</taxon>
        <taxon>Actinomycetota</taxon>
        <taxon>Actinomycetes</taxon>
        <taxon>Mycobacteriales</taxon>
        <taxon>Dietziaceae</taxon>
        <taxon>Dietzia</taxon>
    </lineage>
</organism>
<dbReference type="GO" id="GO:0042918">
    <property type="term" value="P:alkanesulfonate transmembrane transport"/>
    <property type="evidence" value="ECO:0007669"/>
    <property type="project" value="UniProtKB-ARBA"/>
</dbReference>
<gene>
    <name evidence="10" type="ORF">BJL86_2879</name>
</gene>
<dbReference type="EMBL" id="CP015961">
    <property type="protein sequence ID" value="ANI93639.1"/>
    <property type="molecule type" value="Genomic_DNA"/>
</dbReference>
<dbReference type="PANTHER" id="PTHR30151:SF38">
    <property type="entry name" value="ALIPHATIC SULFONATES TRANSPORT PERMEASE PROTEIN SSUC-RELATED"/>
    <property type="match status" value="1"/>
</dbReference>
<dbReference type="RefSeq" id="WP_075845056.1">
    <property type="nucleotide sequence ID" value="NZ_CP015961.1"/>
</dbReference>
<dbReference type="InterPro" id="IPR035906">
    <property type="entry name" value="MetI-like_sf"/>
</dbReference>
<keyword evidence="2 7" id="KW-0813">Transport</keyword>
<dbReference type="AlphaFoldDB" id="A0A173LPP9"/>
<sequence>MTSLLAAPPAAPATDTSPAPVSSSASPPDRGRRRLPTGPGLLRWLSPVAIIIVWQLASFFGLLPERVLPAPQLIAEAGWELTQGGQLGEALLISTGRVLQGLALGIAAGLVAGVVVGSSRIADYLLDPPLQMIRALPHLGLIPLFILWFGIGEVPKVLLIALGVFFPIYLTIAAGIRQIDPKLLEVARVFRFSRRQRLTDVILPSVAPQALVGLRQSLAIAWLTLIVAEQLNATSGLGYLIMNARDFLQVDVILVGLVVYAILGVATDALVRALERRALRHYH</sequence>
<dbReference type="Gene3D" id="1.10.3720.10">
    <property type="entry name" value="MetI-like"/>
    <property type="match status" value="1"/>
</dbReference>
<keyword evidence="3" id="KW-1003">Cell membrane</keyword>
<dbReference type="FunFam" id="1.10.3720.10:FF:000003">
    <property type="entry name" value="Aliphatic sulfonate ABC transporter permease"/>
    <property type="match status" value="1"/>
</dbReference>
<evidence type="ECO:0000313" key="10">
    <source>
        <dbReference type="EMBL" id="ANI93639.1"/>
    </source>
</evidence>
<evidence type="ECO:0000256" key="4">
    <source>
        <dbReference type="ARBA" id="ARBA00022692"/>
    </source>
</evidence>
<dbReference type="InterPro" id="IPR000515">
    <property type="entry name" value="MetI-like"/>
</dbReference>
<feature type="transmembrane region" description="Helical" evidence="7">
    <location>
        <begin position="41"/>
        <end position="63"/>
    </location>
</feature>
<evidence type="ECO:0000259" key="9">
    <source>
        <dbReference type="PROSITE" id="PS50928"/>
    </source>
</evidence>
<evidence type="ECO:0000313" key="11">
    <source>
        <dbReference type="Proteomes" id="UP000186104"/>
    </source>
</evidence>
<evidence type="ECO:0000256" key="8">
    <source>
        <dbReference type="SAM" id="MobiDB-lite"/>
    </source>
</evidence>
<feature type="region of interest" description="Disordered" evidence="8">
    <location>
        <begin position="1"/>
        <end position="34"/>
    </location>
</feature>
<comment type="similarity">
    <text evidence="7">Belongs to the binding-protein-dependent transport system permease family.</text>
</comment>
<dbReference type="SUPFAM" id="SSF161098">
    <property type="entry name" value="MetI-like"/>
    <property type="match status" value="1"/>
</dbReference>
<dbReference type="CDD" id="cd06261">
    <property type="entry name" value="TM_PBP2"/>
    <property type="match status" value="1"/>
</dbReference>
<evidence type="ECO:0000256" key="5">
    <source>
        <dbReference type="ARBA" id="ARBA00022989"/>
    </source>
</evidence>
<evidence type="ECO:0000256" key="7">
    <source>
        <dbReference type="RuleBase" id="RU363032"/>
    </source>
</evidence>
<dbReference type="PROSITE" id="PS50928">
    <property type="entry name" value="ABC_TM1"/>
    <property type="match status" value="1"/>
</dbReference>
<evidence type="ECO:0000256" key="1">
    <source>
        <dbReference type="ARBA" id="ARBA00004651"/>
    </source>
</evidence>
<feature type="transmembrane region" description="Helical" evidence="7">
    <location>
        <begin position="98"/>
        <end position="121"/>
    </location>
</feature>
<accession>A0A173LPP9</accession>
<dbReference type="PANTHER" id="PTHR30151">
    <property type="entry name" value="ALKANE SULFONATE ABC TRANSPORTER-RELATED, MEMBRANE SUBUNIT"/>
    <property type="match status" value="1"/>
</dbReference>
<feature type="transmembrane region" description="Helical" evidence="7">
    <location>
        <begin position="157"/>
        <end position="176"/>
    </location>
</feature>